<accession>A0ABN1T6T7</accession>
<comment type="caution">
    <text evidence="1">The sequence shown here is derived from an EMBL/GenBank/DDBJ whole genome shotgun (WGS) entry which is preliminary data.</text>
</comment>
<gene>
    <name evidence="1" type="ORF">GCM10009564_54490</name>
</gene>
<dbReference type="EMBL" id="BAAAHU010000105">
    <property type="protein sequence ID" value="GAA1017217.1"/>
    <property type="molecule type" value="Genomic_DNA"/>
</dbReference>
<keyword evidence="2" id="KW-1185">Reference proteome</keyword>
<evidence type="ECO:0000313" key="1">
    <source>
        <dbReference type="EMBL" id="GAA1017217.1"/>
    </source>
</evidence>
<proteinExistence type="predicted"/>
<evidence type="ECO:0000313" key="2">
    <source>
        <dbReference type="Proteomes" id="UP001501072"/>
    </source>
</evidence>
<organism evidence="1 2">
    <name type="scientific">Streptomyces thermogriseus</name>
    <dbReference type="NCBI Taxonomy" id="75292"/>
    <lineage>
        <taxon>Bacteria</taxon>
        <taxon>Bacillati</taxon>
        <taxon>Actinomycetota</taxon>
        <taxon>Actinomycetes</taxon>
        <taxon>Kitasatosporales</taxon>
        <taxon>Streptomycetaceae</taxon>
        <taxon>Streptomyces</taxon>
    </lineage>
</organism>
<reference evidence="1 2" key="1">
    <citation type="journal article" date="2019" name="Int. J. Syst. Evol. Microbiol.">
        <title>The Global Catalogue of Microorganisms (GCM) 10K type strain sequencing project: providing services to taxonomists for standard genome sequencing and annotation.</title>
        <authorList>
            <consortium name="The Broad Institute Genomics Platform"/>
            <consortium name="The Broad Institute Genome Sequencing Center for Infectious Disease"/>
            <person name="Wu L."/>
            <person name="Ma J."/>
        </authorList>
    </citation>
    <scope>NUCLEOTIDE SEQUENCE [LARGE SCALE GENOMIC DNA]</scope>
    <source>
        <strain evidence="1 2">JCM 11269</strain>
    </source>
</reference>
<name>A0ABN1T6T7_9ACTN</name>
<dbReference type="Proteomes" id="UP001501072">
    <property type="component" value="Unassembled WGS sequence"/>
</dbReference>
<dbReference type="RefSeq" id="WP_346074473.1">
    <property type="nucleotide sequence ID" value="NZ_BAAAHU010000105.1"/>
</dbReference>
<protein>
    <submittedName>
        <fullName evidence="1">Uncharacterized protein</fullName>
    </submittedName>
</protein>
<sequence length="81" mass="8617">MLLAAEDVREDRVDEQAGVAEHAAFASLSVACGLGKLRGLVVAVERLAAFENSKVVLLFWMVPGKDPVRLSSAVALPTAPW</sequence>